<dbReference type="PANTHER" id="PTHR35010:SF2">
    <property type="entry name" value="BLL4672 PROTEIN"/>
    <property type="match status" value="1"/>
</dbReference>
<dbReference type="SUPFAM" id="SSF47413">
    <property type="entry name" value="lambda repressor-like DNA-binding domains"/>
    <property type="match status" value="1"/>
</dbReference>
<dbReference type="EMBL" id="JAAVJD010000036">
    <property type="protein sequence ID" value="NJQ05427.1"/>
    <property type="molecule type" value="Genomic_DNA"/>
</dbReference>
<proteinExistence type="predicted"/>
<comment type="caution">
    <text evidence="2">The sequence shown here is derived from an EMBL/GenBank/DDBJ whole genome shotgun (WGS) entry which is preliminary data.</text>
</comment>
<dbReference type="PANTHER" id="PTHR35010">
    <property type="entry name" value="BLL4672 PROTEIN-RELATED"/>
    <property type="match status" value="1"/>
</dbReference>
<dbReference type="Proteomes" id="UP000578686">
    <property type="component" value="Unassembled WGS sequence"/>
</dbReference>
<dbReference type="Gene3D" id="1.10.260.40">
    <property type="entry name" value="lambda repressor-like DNA-binding domains"/>
    <property type="match status" value="1"/>
</dbReference>
<accession>A0A7X6CZI5</accession>
<dbReference type="CDD" id="cd00093">
    <property type="entry name" value="HTH_XRE"/>
    <property type="match status" value="1"/>
</dbReference>
<evidence type="ECO:0000313" key="3">
    <source>
        <dbReference type="Proteomes" id="UP000578686"/>
    </source>
</evidence>
<organism evidence="2 3">
    <name type="scientific">Streptomyces lonarensis</name>
    <dbReference type="NCBI Taxonomy" id="700599"/>
    <lineage>
        <taxon>Bacteria</taxon>
        <taxon>Bacillati</taxon>
        <taxon>Actinomycetota</taxon>
        <taxon>Actinomycetes</taxon>
        <taxon>Kitasatosporales</taxon>
        <taxon>Streptomycetaceae</taxon>
        <taxon>Streptomyces</taxon>
    </lineage>
</organism>
<dbReference type="PROSITE" id="PS50943">
    <property type="entry name" value="HTH_CROC1"/>
    <property type="match status" value="1"/>
</dbReference>
<dbReference type="SMART" id="SM00530">
    <property type="entry name" value="HTH_XRE"/>
    <property type="match status" value="1"/>
</dbReference>
<keyword evidence="3" id="KW-1185">Reference proteome</keyword>
<name>A0A7X6CZI5_9ACTN</name>
<dbReference type="InterPro" id="IPR041413">
    <property type="entry name" value="MLTR_LBD"/>
</dbReference>
<dbReference type="Pfam" id="PF17765">
    <property type="entry name" value="MLTR_LBD"/>
    <property type="match status" value="1"/>
</dbReference>
<dbReference type="InterPro" id="IPR001387">
    <property type="entry name" value="Cro/C1-type_HTH"/>
</dbReference>
<sequence length="266" mass="29584">MLSGERTDLGDYLRRQRAAMCPPVAPGDPRVRRRRVPGLRRQELSEVAGISVEYYTRLEQGRAVRPSREVLQALARAFGLSGAERDHLFRLGGESPPQIESPDTVIRPGLLRVLHALDGTMPVTVHDGRLTLLAGNAAASELLAPLTGGTGRYARNIAYQAFTAPGLADLLGEEGAELFTRVAAAELRTALSRYPEDTHLRGLLAELGAVSGRFRDLWERCEVGAWRSAVKRIRHPRRGWLHFDIEMLHDAERDHWVMLYTPRDGA</sequence>
<dbReference type="GO" id="GO:0003677">
    <property type="term" value="F:DNA binding"/>
    <property type="evidence" value="ECO:0007669"/>
    <property type="project" value="InterPro"/>
</dbReference>
<gene>
    <name evidence="2" type="ORF">HCN56_07515</name>
</gene>
<feature type="domain" description="HTH cro/C1-type" evidence="1">
    <location>
        <begin position="38"/>
        <end position="85"/>
    </location>
</feature>
<dbReference type="InterPro" id="IPR010982">
    <property type="entry name" value="Lambda_DNA-bd_dom_sf"/>
</dbReference>
<evidence type="ECO:0000313" key="2">
    <source>
        <dbReference type="EMBL" id="NJQ05427.1"/>
    </source>
</evidence>
<protein>
    <submittedName>
        <fullName evidence="2">Helix-turn-helix transcriptional regulator</fullName>
    </submittedName>
</protein>
<evidence type="ECO:0000259" key="1">
    <source>
        <dbReference type="PROSITE" id="PS50943"/>
    </source>
</evidence>
<reference evidence="2 3" key="1">
    <citation type="submission" date="2020-03" db="EMBL/GenBank/DDBJ databases">
        <title>Draft genome of Streptomyces sp. ventii, isolated from the Axial Seamount in the Pacific Ocean, and resequencing of the two type strains Streptomyces lonarensis strain NCL 716 and Streptomyces bohaiensis strain 11A07.</title>
        <authorList>
            <person name="Loughran R.M."/>
            <person name="Pfannmuller K.M."/>
            <person name="Wasson B.J."/>
            <person name="Deadmond M.C."/>
            <person name="Paddock B.E."/>
            <person name="Koyack M.J."/>
            <person name="Gallegos D.A."/>
            <person name="Mitchell E.A."/>
            <person name="Ushijima B."/>
            <person name="Saw J.H."/>
            <person name="Mcphail K.L."/>
            <person name="Videau P."/>
        </authorList>
    </citation>
    <scope>NUCLEOTIDE SEQUENCE [LARGE SCALE GENOMIC DNA]</scope>
    <source>
        <strain evidence="2 3">NCL716</strain>
    </source>
</reference>
<dbReference type="AlphaFoldDB" id="A0A7X6CZI5"/>
<dbReference type="Pfam" id="PF13560">
    <property type="entry name" value="HTH_31"/>
    <property type="match status" value="1"/>
</dbReference>
<dbReference type="Gene3D" id="3.30.450.180">
    <property type="match status" value="1"/>
</dbReference>